<dbReference type="Proteomes" id="UP001454036">
    <property type="component" value="Unassembled WGS sequence"/>
</dbReference>
<name>A0AAV3QQG1_LITER</name>
<comment type="caution">
    <text evidence="2">The sequence shown here is derived from an EMBL/GenBank/DDBJ whole genome shotgun (WGS) entry which is preliminary data.</text>
</comment>
<reference evidence="2 3" key="1">
    <citation type="submission" date="2024-01" db="EMBL/GenBank/DDBJ databases">
        <title>The complete chloroplast genome sequence of Lithospermum erythrorhizon: insights into the phylogenetic relationship among Boraginaceae species and the maternal lineages of purple gromwells.</title>
        <authorList>
            <person name="Okada T."/>
            <person name="Watanabe K."/>
        </authorList>
    </citation>
    <scope>NUCLEOTIDE SEQUENCE [LARGE SCALE GENOMIC DNA]</scope>
</reference>
<feature type="compositionally biased region" description="Acidic residues" evidence="1">
    <location>
        <begin position="285"/>
        <end position="298"/>
    </location>
</feature>
<evidence type="ECO:0000313" key="2">
    <source>
        <dbReference type="EMBL" id="GAA0165451.1"/>
    </source>
</evidence>
<sequence length="311" mass="34396">MVVKGLLREHYSISLKVHMWVPLEGETFNAPLEEGYTPVFWEFFNNGMRLRASSFVNSLFSAIGRAPDQLGPFAWATVTAFPVGCLSIGRVLGSKAPQPIPPLSKGKPEELISDQGVKDAPENIEALVQEETRKEPLDSSPVQCIWFPGQPSQERPQSPRRSTDTSAGFMPIGSEQDTKENLVSDHAVSEWKLRSEVDTLKECSQKTSLDFEKTKAELLETRSLLEDCLAEMESMNALLSAENSAATAIEEFKGSSLFRLPDISSHFHEYVSGLGKDYVVDLFEDIPDEDDEDMGAEEGDGKSSEGDEDVE</sequence>
<feature type="region of interest" description="Disordered" evidence="1">
    <location>
        <begin position="147"/>
        <end position="173"/>
    </location>
</feature>
<evidence type="ECO:0000256" key="1">
    <source>
        <dbReference type="SAM" id="MobiDB-lite"/>
    </source>
</evidence>
<proteinExistence type="predicted"/>
<evidence type="ECO:0000313" key="3">
    <source>
        <dbReference type="Proteomes" id="UP001454036"/>
    </source>
</evidence>
<protein>
    <submittedName>
        <fullName evidence="2">Uncharacterized protein</fullName>
    </submittedName>
</protein>
<feature type="region of interest" description="Disordered" evidence="1">
    <location>
        <begin position="285"/>
        <end position="311"/>
    </location>
</feature>
<dbReference type="AlphaFoldDB" id="A0AAV3QQG1"/>
<keyword evidence="3" id="KW-1185">Reference proteome</keyword>
<organism evidence="2 3">
    <name type="scientific">Lithospermum erythrorhizon</name>
    <name type="common">Purple gromwell</name>
    <name type="synonym">Lithospermum officinale var. erythrorhizon</name>
    <dbReference type="NCBI Taxonomy" id="34254"/>
    <lineage>
        <taxon>Eukaryota</taxon>
        <taxon>Viridiplantae</taxon>
        <taxon>Streptophyta</taxon>
        <taxon>Embryophyta</taxon>
        <taxon>Tracheophyta</taxon>
        <taxon>Spermatophyta</taxon>
        <taxon>Magnoliopsida</taxon>
        <taxon>eudicotyledons</taxon>
        <taxon>Gunneridae</taxon>
        <taxon>Pentapetalae</taxon>
        <taxon>asterids</taxon>
        <taxon>lamiids</taxon>
        <taxon>Boraginales</taxon>
        <taxon>Boraginaceae</taxon>
        <taxon>Boraginoideae</taxon>
        <taxon>Lithospermeae</taxon>
        <taxon>Lithospermum</taxon>
    </lineage>
</organism>
<feature type="compositionally biased region" description="Polar residues" evidence="1">
    <location>
        <begin position="150"/>
        <end position="166"/>
    </location>
</feature>
<gene>
    <name evidence="2" type="ORF">LIER_20852</name>
</gene>
<accession>A0AAV3QQG1</accession>
<dbReference type="EMBL" id="BAABME010005381">
    <property type="protein sequence ID" value="GAA0165451.1"/>
    <property type="molecule type" value="Genomic_DNA"/>
</dbReference>